<protein>
    <submittedName>
        <fullName evidence="2">DUF983 domain-containing protein</fullName>
    </submittedName>
</protein>
<gene>
    <name evidence="2" type="ORF">HYN48_08870</name>
</gene>
<reference evidence="2 3" key="1">
    <citation type="submission" date="2018-04" db="EMBL/GenBank/DDBJ databases">
        <title>Genome sequencing of Flavobacterium sp. HYN0048.</title>
        <authorList>
            <person name="Yi H."/>
            <person name="Baek C."/>
        </authorList>
    </citation>
    <scope>NUCLEOTIDE SEQUENCE [LARGE SCALE GENOMIC DNA]</scope>
    <source>
        <strain evidence="2 3">HYN0048</strain>
    </source>
</reference>
<name>A0A2S0REY5_9FLAO</name>
<organism evidence="2 3">
    <name type="scientific">Flavobacterium magnum</name>
    <dbReference type="NCBI Taxonomy" id="2162713"/>
    <lineage>
        <taxon>Bacteria</taxon>
        <taxon>Pseudomonadati</taxon>
        <taxon>Bacteroidota</taxon>
        <taxon>Flavobacteriia</taxon>
        <taxon>Flavobacteriales</taxon>
        <taxon>Flavobacteriaceae</taxon>
        <taxon>Flavobacterium</taxon>
    </lineage>
</organism>
<dbReference type="InterPro" id="IPR009325">
    <property type="entry name" value="DUF983"/>
</dbReference>
<dbReference type="OrthoDB" id="9790326at2"/>
<proteinExistence type="predicted"/>
<evidence type="ECO:0000313" key="2">
    <source>
        <dbReference type="EMBL" id="AWA30185.1"/>
    </source>
</evidence>
<evidence type="ECO:0000256" key="1">
    <source>
        <dbReference type="SAM" id="Phobius"/>
    </source>
</evidence>
<dbReference type="KEGG" id="fmg:HYN48_08870"/>
<feature type="transmembrane region" description="Helical" evidence="1">
    <location>
        <begin position="83"/>
        <end position="105"/>
    </location>
</feature>
<dbReference type="EMBL" id="CP028811">
    <property type="protein sequence ID" value="AWA30185.1"/>
    <property type="molecule type" value="Genomic_DNA"/>
</dbReference>
<dbReference type="AlphaFoldDB" id="A0A2S0REY5"/>
<feature type="transmembrane region" description="Helical" evidence="1">
    <location>
        <begin position="56"/>
        <end position="77"/>
    </location>
</feature>
<keyword evidence="1" id="KW-0812">Transmembrane</keyword>
<dbReference type="RefSeq" id="WP_108370788.1">
    <property type="nucleotide sequence ID" value="NZ_CP028811.1"/>
</dbReference>
<accession>A0A2S0REY5</accession>
<keyword evidence="1" id="KW-1133">Transmembrane helix</keyword>
<keyword evidence="3" id="KW-1185">Reference proteome</keyword>
<dbReference type="Pfam" id="PF06170">
    <property type="entry name" value="DUF983"/>
    <property type="match status" value="1"/>
</dbReference>
<dbReference type="Proteomes" id="UP000244193">
    <property type="component" value="Chromosome"/>
</dbReference>
<keyword evidence="1" id="KW-0472">Membrane</keyword>
<evidence type="ECO:0000313" key="3">
    <source>
        <dbReference type="Proteomes" id="UP000244193"/>
    </source>
</evidence>
<sequence length="126" mass="14149">MCTKGTKLYSIATGTCPKCQSGKMYIHKNPYNVTKMLTMHEHCSHCGFRFMVEPNFFFGAMYVSYGLAVMAGLFSFLITHYGFHAGVDVSFISIFATLFVLLPLITRGARSIYINIFVNYEKALSA</sequence>